<reference evidence="4 5" key="1">
    <citation type="submission" date="2021-07" db="EMBL/GenBank/DDBJ databases">
        <authorList>
            <person name="So Y."/>
        </authorList>
    </citation>
    <scope>NUCLEOTIDE SEQUENCE [LARGE SCALE GENOMIC DNA]</scope>
    <source>
        <strain evidence="4 5">HJA6</strain>
    </source>
</reference>
<dbReference type="InterPro" id="IPR036856">
    <property type="entry name" value="Ald_Oxase/Xan_DH_a/b_sf"/>
</dbReference>
<dbReference type="SMART" id="SM01008">
    <property type="entry name" value="Ald_Xan_dh_C"/>
    <property type="match status" value="1"/>
</dbReference>
<keyword evidence="1" id="KW-0500">Molybdenum</keyword>
<evidence type="ECO:0000256" key="2">
    <source>
        <dbReference type="ARBA" id="ARBA00023002"/>
    </source>
</evidence>
<dbReference type="InterPro" id="IPR000674">
    <property type="entry name" value="Ald_Oxase/Xan_DH_a/b"/>
</dbReference>
<comment type="caution">
    <text evidence="4">The sequence shown here is derived from an EMBL/GenBank/DDBJ whole genome shotgun (WGS) entry which is preliminary data.</text>
</comment>
<dbReference type="InterPro" id="IPR037165">
    <property type="entry name" value="AldOxase/xan_DH_Mopterin-bd_sf"/>
</dbReference>
<dbReference type="EMBL" id="JAHYBZ010000005">
    <property type="protein sequence ID" value="MBW6399415.1"/>
    <property type="molecule type" value="Genomic_DNA"/>
</dbReference>
<keyword evidence="2" id="KW-0560">Oxidoreductase</keyword>
<dbReference type="Gene3D" id="3.90.1170.50">
    <property type="entry name" value="Aldehyde oxidase/xanthine dehydrogenase, a/b hammerhead"/>
    <property type="match status" value="1"/>
</dbReference>
<feature type="domain" description="Aldehyde oxidase/xanthine dehydrogenase a/b hammerhead" evidence="3">
    <location>
        <begin position="21"/>
        <end position="138"/>
    </location>
</feature>
<keyword evidence="5" id="KW-1185">Reference proteome</keyword>
<dbReference type="InterPro" id="IPR046867">
    <property type="entry name" value="AldOxase/xan_DH_MoCoBD2"/>
</dbReference>
<dbReference type="InterPro" id="IPR008274">
    <property type="entry name" value="AldOxase/xan_DH_MoCoBD1"/>
</dbReference>
<evidence type="ECO:0000259" key="3">
    <source>
        <dbReference type="SMART" id="SM01008"/>
    </source>
</evidence>
<dbReference type="SUPFAM" id="SSF54665">
    <property type="entry name" value="CO dehydrogenase molybdoprotein N-domain-like"/>
    <property type="match status" value="1"/>
</dbReference>
<sequence length="780" mass="82747">MNAGRLVGRDVARVEDAALIRGRGRFVDDIAPAGLVHVAFLRSPHAHARILRIDVAVARALPGVHAVLLLDDLRPHLTDTRLVVALPSPSYRLDLHRPVLAETEVVHVGEALAVVIAESRYLAEDALALIEVEYEPLPAVADCDNALAPDAPPAHSWASSNLAAEMTVAYGDVEAVFAATPHRFAETLHIHRGGSHSMECRGVVALHDVVEDRLTVWSSTQTPHTAKRLICDLLGMDETRLRVVTPDLGGGFGPKLIFYPEEVVVALAARLLGRPVKWIEDRQEHFVSTTQERDQTWRVELATDAEGHILGVRGDLVHDHGAWTARGVNVPQGAVAAMPLAYVVPAFRMTIRAAVTNKVPVTPVRGAGQPQGVFAMERLLDRAARELGLDRAEIRRRNLVSAEHMPYATPLKTRGGIPVTLDSGDYPRCQQMALDEIGWAGFAERQRVALAEGRYIGIGVANYVEGTGRGPFEHVSVRVEPSGRIMVATGAAAMGQSTRTMLAQIVAEQLGANMANVEVITGDTAAAPIGIGGSNSRQAVLAGSSAHVAALKVREKVLAIAGEMLEVAMGDLEIEDKVVRVKGAPGHSVTLASIARAAAGQPGFVIPGGRGPGLAASEEVVIDAMAYANGTAAAEVEVDIETGAVTITRLVFSHDCGRALHPRIVDGQLMGGIAHGIGNALYEHMRFDDQAQPISTTLADYLLVTATEMPPVRILHMHSPTPLNPLGIKGVGEAGVIPIPAAIAAAVEDALSPFDAHVCRVPLSPVDVIAMIDPVPEGSA</sequence>
<dbReference type="PANTHER" id="PTHR11908:SF132">
    <property type="entry name" value="ALDEHYDE OXIDASE 1-RELATED"/>
    <property type="match status" value="1"/>
</dbReference>
<organism evidence="4 5">
    <name type="scientific">Roseomonas alba</name>
    <dbReference type="NCBI Taxonomy" id="2846776"/>
    <lineage>
        <taxon>Bacteria</taxon>
        <taxon>Pseudomonadati</taxon>
        <taxon>Pseudomonadota</taxon>
        <taxon>Alphaproteobacteria</taxon>
        <taxon>Acetobacterales</taxon>
        <taxon>Roseomonadaceae</taxon>
        <taxon>Roseomonas</taxon>
    </lineage>
</organism>
<protein>
    <submittedName>
        <fullName evidence="4">Xanthine dehydrogenase family protein molybdopterin-binding subunit</fullName>
    </submittedName>
</protein>
<name>A0ABS7AAT3_9PROT</name>
<dbReference type="PANTHER" id="PTHR11908">
    <property type="entry name" value="XANTHINE DEHYDROGENASE"/>
    <property type="match status" value="1"/>
</dbReference>
<dbReference type="Proteomes" id="UP001196565">
    <property type="component" value="Unassembled WGS sequence"/>
</dbReference>
<dbReference type="Gene3D" id="3.30.365.10">
    <property type="entry name" value="Aldehyde oxidase/xanthine dehydrogenase, molybdopterin binding domain"/>
    <property type="match status" value="4"/>
</dbReference>
<evidence type="ECO:0000313" key="4">
    <source>
        <dbReference type="EMBL" id="MBW6399415.1"/>
    </source>
</evidence>
<dbReference type="RefSeq" id="WP_219764019.1">
    <property type="nucleotide sequence ID" value="NZ_JAHYBZ010000005.1"/>
</dbReference>
<evidence type="ECO:0000256" key="1">
    <source>
        <dbReference type="ARBA" id="ARBA00022505"/>
    </source>
</evidence>
<accession>A0ABS7AAT3</accession>
<gene>
    <name evidence="4" type="ORF">KPL78_16275</name>
</gene>
<dbReference type="Pfam" id="PF01315">
    <property type="entry name" value="Ald_Xan_dh_C"/>
    <property type="match status" value="1"/>
</dbReference>
<evidence type="ECO:0000313" key="5">
    <source>
        <dbReference type="Proteomes" id="UP001196565"/>
    </source>
</evidence>
<dbReference type="Pfam" id="PF02738">
    <property type="entry name" value="MoCoBD_1"/>
    <property type="match status" value="1"/>
</dbReference>
<dbReference type="InterPro" id="IPR016208">
    <property type="entry name" value="Ald_Oxase/xanthine_DH-like"/>
</dbReference>
<proteinExistence type="predicted"/>
<dbReference type="SUPFAM" id="SSF56003">
    <property type="entry name" value="Molybdenum cofactor-binding domain"/>
    <property type="match status" value="1"/>
</dbReference>
<dbReference type="Pfam" id="PF20256">
    <property type="entry name" value="MoCoBD_2"/>
    <property type="match status" value="1"/>
</dbReference>